<dbReference type="NCBIfam" id="TIGR00741">
    <property type="entry name" value="yfiA"/>
    <property type="match status" value="1"/>
</dbReference>
<dbReference type="GO" id="GO:0022627">
    <property type="term" value="C:cytosolic small ribosomal subunit"/>
    <property type="evidence" value="ECO:0007669"/>
    <property type="project" value="TreeGrafter"/>
</dbReference>
<dbReference type="InterPro" id="IPR038416">
    <property type="entry name" value="Ribosom_S30AE_C_sf"/>
</dbReference>
<dbReference type="AlphaFoldDB" id="F8A9N8"/>
<feature type="domain" description="Sigma 54 modulation/S30EA ribosomal protein C-terminal" evidence="4">
    <location>
        <begin position="120"/>
        <end position="168"/>
    </location>
</feature>
<reference evidence="5 6" key="2">
    <citation type="journal article" date="2012" name="Stand. Genomic Sci.">
        <title>Complete genome sequence of the thermophilic sulfate-reducing ocean bacterium Thermodesulfatator indicus type strain (CIR29812(T)).</title>
        <authorList>
            <person name="Anderson I."/>
            <person name="Saunders E."/>
            <person name="Lapidus A."/>
            <person name="Nolan M."/>
            <person name="Lucas S."/>
            <person name="Tice H."/>
            <person name="Del Rio T.G."/>
            <person name="Cheng J.F."/>
            <person name="Han C."/>
            <person name="Tapia R."/>
            <person name="Goodwin L.A."/>
            <person name="Pitluck S."/>
            <person name="Liolios K."/>
            <person name="Mavromatis K."/>
            <person name="Pagani I."/>
            <person name="Ivanova N."/>
            <person name="Mikhailova N."/>
            <person name="Pati A."/>
            <person name="Chen A."/>
            <person name="Palaniappan K."/>
            <person name="Land M."/>
            <person name="Hauser L."/>
            <person name="Jeffries C.D."/>
            <person name="Chang Y.J."/>
            <person name="Brambilla E.M."/>
            <person name="Rohde M."/>
            <person name="Spring S."/>
            <person name="Goker M."/>
            <person name="Detter J.C."/>
            <person name="Woyke T."/>
            <person name="Bristow J."/>
            <person name="Eisen J.A."/>
            <person name="Markowitz V."/>
            <person name="Hugenholtz P."/>
            <person name="Kyrpides N.C."/>
            <person name="Klenk H.P."/>
        </authorList>
    </citation>
    <scope>NUCLEOTIDE SEQUENCE [LARGE SCALE GENOMIC DNA]</scope>
    <source>
        <strain evidence="6">DSM 15286 / JCM 11887 / CIR29812</strain>
    </source>
</reference>
<dbReference type="Pfam" id="PF02482">
    <property type="entry name" value="Ribosomal_S30AE"/>
    <property type="match status" value="1"/>
</dbReference>
<dbReference type="RefSeq" id="WP_013908011.1">
    <property type="nucleotide sequence ID" value="NC_015681.1"/>
</dbReference>
<accession>F8A9N8</accession>
<evidence type="ECO:0000256" key="1">
    <source>
        <dbReference type="ARBA" id="ARBA00022845"/>
    </source>
</evidence>
<dbReference type="PANTHER" id="PTHR33231:SF1">
    <property type="entry name" value="30S RIBOSOMAL PROTEIN"/>
    <property type="match status" value="1"/>
</dbReference>
<dbReference type="STRING" id="667014.Thein_1403"/>
<name>F8A9N8_THEID</name>
<dbReference type="FunCoup" id="F8A9N8">
    <property type="interactions" value="256"/>
</dbReference>
<keyword evidence="1" id="KW-0810">Translation regulation</keyword>
<dbReference type="InterPro" id="IPR050574">
    <property type="entry name" value="HPF/YfiA_ribosome-assoc"/>
</dbReference>
<dbReference type="GO" id="GO:0043024">
    <property type="term" value="F:ribosomal small subunit binding"/>
    <property type="evidence" value="ECO:0007669"/>
    <property type="project" value="TreeGrafter"/>
</dbReference>
<dbReference type="InterPro" id="IPR003489">
    <property type="entry name" value="RHF/RaiA"/>
</dbReference>
<dbReference type="GO" id="GO:0045900">
    <property type="term" value="P:negative regulation of translational elongation"/>
    <property type="evidence" value="ECO:0007669"/>
    <property type="project" value="TreeGrafter"/>
</dbReference>
<dbReference type="Pfam" id="PF16321">
    <property type="entry name" value="Ribosom_S30AE_C"/>
    <property type="match status" value="1"/>
</dbReference>
<organism evidence="5 6">
    <name type="scientific">Thermodesulfatator indicus (strain DSM 15286 / JCM 11887 / CIR29812)</name>
    <dbReference type="NCBI Taxonomy" id="667014"/>
    <lineage>
        <taxon>Bacteria</taxon>
        <taxon>Pseudomonadati</taxon>
        <taxon>Thermodesulfobacteriota</taxon>
        <taxon>Thermodesulfobacteria</taxon>
        <taxon>Thermodesulfobacteriales</taxon>
        <taxon>Thermodesulfatatoraceae</taxon>
        <taxon>Thermodesulfatator</taxon>
    </lineage>
</organism>
<evidence type="ECO:0000256" key="3">
    <source>
        <dbReference type="ARBA" id="ARBA00041148"/>
    </source>
</evidence>
<dbReference type="EMBL" id="CP002683">
    <property type="protein sequence ID" value="AEH45269.1"/>
    <property type="molecule type" value="Genomic_DNA"/>
</dbReference>
<evidence type="ECO:0000313" key="6">
    <source>
        <dbReference type="Proteomes" id="UP000006793"/>
    </source>
</evidence>
<reference evidence="6" key="1">
    <citation type="submission" date="2011-04" db="EMBL/GenBank/DDBJ databases">
        <title>The complete genome of Thermodesulfatator indicus DSM 15286.</title>
        <authorList>
            <person name="Lucas S."/>
            <person name="Copeland A."/>
            <person name="Lapidus A."/>
            <person name="Bruce D."/>
            <person name="Goodwin L."/>
            <person name="Pitluck S."/>
            <person name="Peters L."/>
            <person name="Kyrpides N."/>
            <person name="Mavromatis K."/>
            <person name="Pagani I."/>
            <person name="Ivanova N."/>
            <person name="Saunders L."/>
            <person name="Detter J.C."/>
            <person name="Tapia R."/>
            <person name="Han C."/>
            <person name="Land M."/>
            <person name="Hauser L."/>
            <person name="Markowitz V."/>
            <person name="Cheng J.-F."/>
            <person name="Hugenholtz P."/>
            <person name="Woyke T."/>
            <person name="Wu D."/>
            <person name="Spring S."/>
            <person name="Schroeder M."/>
            <person name="Brambilla E."/>
            <person name="Klenk H.-P."/>
            <person name="Eisen J.A."/>
        </authorList>
    </citation>
    <scope>NUCLEOTIDE SEQUENCE [LARGE SCALE GENOMIC DNA]</scope>
    <source>
        <strain evidence="6">DSM 15286 / JCM 11887 / CIR29812</strain>
    </source>
</reference>
<proteinExistence type="predicted"/>
<protein>
    <recommendedName>
        <fullName evidence="3">Ribosome hibernation promoting factor</fullName>
    </recommendedName>
</protein>
<evidence type="ECO:0000256" key="2">
    <source>
        <dbReference type="ARBA" id="ARBA00038695"/>
    </source>
</evidence>
<dbReference type="Gene3D" id="3.30.160.100">
    <property type="entry name" value="Ribosome hibernation promotion factor-like"/>
    <property type="match status" value="1"/>
</dbReference>
<dbReference type="Proteomes" id="UP000006793">
    <property type="component" value="Chromosome"/>
</dbReference>
<evidence type="ECO:0000259" key="4">
    <source>
        <dbReference type="Pfam" id="PF16321"/>
    </source>
</evidence>
<dbReference type="CDD" id="cd00552">
    <property type="entry name" value="RaiA"/>
    <property type="match status" value="1"/>
</dbReference>
<dbReference type="OrthoDB" id="9794975at2"/>
<dbReference type="Gene3D" id="3.30.505.50">
    <property type="entry name" value="Sigma 54 modulation/S30EA ribosomal protein, C-terminal domain"/>
    <property type="match status" value="1"/>
</dbReference>
<dbReference type="SUPFAM" id="SSF69754">
    <property type="entry name" value="Ribosome binding protein Y (YfiA homologue)"/>
    <property type="match status" value="1"/>
</dbReference>
<dbReference type="InParanoid" id="F8A9N8"/>
<dbReference type="PANTHER" id="PTHR33231">
    <property type="entry name" value="30S RIBOSOMAL PROTEIN"/>
    <property type="match status" value="1"/>
</dbReference>
<dbReference type="eggNOG" id="COG1544">
    <property type="taxonomic scope" value="Bacteria"/>
</dbReference>
<dbReference type="InterPro" id="IPR036567">
    <property type="entry name" value="RHF-like"/>
</dbReference>
<dbReference type="PATRIC" id="fig|667014.3.peg.1441"/>
<dbReference type="HOGENOM" id="CLU_071472_0_3_0"/>
<dbReference type="PaxDb" id="667014-Thein_1403"/>
<dbReference type="KEGG" id="tid:Thein_1403"/>
<dbReference type="InterPro" id="IPR032528">
    <property type="entry name" value="Ribosom_S30AE_C"/>
</dbReference>
<sequence length="176" mass="19917">MQINITFRHLDSSPGLKEYVNKRISKLAKYFNGPVEANVILKAEKFRQQAEVSIVGDGFNINGKEETGDMYEAIDLVVAKLETQIKKLREKRKGRKKGTTKEFEVASIVAEEASEEGPEIEVERVFVKPMSVEEALEQIKTTGKDFLIFNNSETDSVSVLYKKGENRYVLVLPELS</sequence>
<comment type="subunit">
    <text evidence="2">Associates exclusively with 100S ribosomes, which are dimers of 70S ribosomes.</text>
</comment>
<keyword evidence="6" id="KW-1185">Reference proteome</keyword>
<gene>
    <name evidence="5" type="ordered locus">Thein_1403</name>
</gene>
<evidence type="ECO:0000313" key="5">
    <source>
        <dbReference type="EMBL" id="AEH45269.1"/>
    </source>
</evidence>